<dbReference type="Pfam" id="PF00005">
    <property type="entry name" value="ABC_tran"/>
    <property type="match status" value="1"/>
</dbReference>
<accession>A0A7G9G7A2</accession>
<evidence type="ECO:0000256" key="3">
    <source>
        <dbReference type="ARBA" id="ARBA00022840"/>
    </source>
</evidence>
<evidence type="ECO:0000259" key="4">
    <source>
        <dbReference type="PROSITE" id="PS50893"/>
    </source>
</evidence>
<dbReference type="GO" id="GO:0005886">
    <property type="term" value="C:plasma membrane"/>
    <property type="evidence" value="ECO:0007669"/>
    <property type="project" value="TreeGrafter"/>
</dbReference>
<evidence type="ECO:0000256" key="2">
    <source>
        <dbReference type="ARBA" id="ARBA00022741"/>
    </source>
</evidence>
<evidence type="ECO:0000256" key="1">
    <source>
        <dbReference type="ARBA" id="ARBA00022448"/>
    </source>
</evidence>
<dbReference type="RefSeq" id="WP_249304307.1">
    <property type="nucleotide sequence ID" value="NZ_CP060634.1"/>
</dbReference>
<evidence type="ECO:0000313" key="6">
    <source>
        <dbReference type="Proteomes" id="UP000515823"/>
    </source>
</evidence>
<reference evidence="5 6" key="1">
    <citation type="submission" date="2020-08" db="EMBL/GenBank/DDBJ databases">
        <authorList>
            <person name="Liu C."/>
            <person name="Sun Q."/>
        </authorList>
    </citation>
    <scope>NUCLEOTIDE SEQUENCE [LARGE SCALE GENOMIC DNA]</scope>
    <source>
        <strain evidence="5 6">NSJ-38</strain>
    </source>
</reference>
<dbReference type="PROSITE" id="PS50893">
    <property type="entry name" value="ABC_TRANSPORTER_2"/>
    <property type="match status" value="1"/>
</dbReference>
<dbReference type="InterPro" id="IPR051120">
    <property type="entry name" value="ABC_AA/LPS_Transport"/>
</dbReference>
<dbReference type="InterPro" id="IPR027417">
    <property type="entry name" value="P-loop_NTPase"/>
</dbReference>
<dbReference type="GO" id="GO:0016887">
    <property type="term" value="F:ATP hydrolysis activity"/>
    <property type="evidence" value="ECO:0007669"/>
    <property type="project" value="InterPro"/>
</dbReference>
<dbReference type="Proteomes" id="UP000515823">
    <property type="component" value="Chromosome"/>
</dbReference>
<dbReference type="Pfam" id="PF12399">
    <property type="entry name" value="BCA_ABC_TP_C"/>
    <property type="match status" value="1"/>
</dbReference>
<dbReference type="GO" id="GO:0005304">
    <property type="term" value="F:L-valine transmembrane transporter activity"/>
    <property type="evidence" value="ECO:0007669"/>
    <property type="project" value="TreeGrafter"/>
</dbReference>
<dbReference type="GO" id="GO:0042941">
    <property type="term" value="P:D-alanine transmembrane transport"/>
    <property type="evidence" value="ECO:0007669"/>
    <property type="project" value="TreeGrafter"/>
</dbReference>
<dbReference type="SMART" id="SM00382">
    <property type="entry name" value="AAA"/>
    <property type="match status" value="1"/>
</dbReference>
<dbReference type="PANTHER" id="PTHR45772">
    <property type="entry name" value="CONSERVED COMPONENT OF ABC TRANSPORTER FOR NATURAL AMINO ACIDS-RELATED"/>
    <property type="match status" value="1"/>
</dbReference>
<keyword evidence="6" id="KW-1185">Reference proteome</keyword>
<evidence type="ECO:0000313" key="5">
    <source>
        <dbReference type="EMBL" id="QNM06684.1"/>
    </source>
</evidence>
<dbReference type="KEGG" id="qdo:H9Q78_06110"/>
<dbReference type="AlphaFoldDB" id="A0A7G9G7A2"/>
<dbReference type="PANTHER" id="PTHR45772:SF7">
    <property type="entry name" value="AMINO ACID ABC TRANSPORTER ATP-BINDING PROTEIN"/>
    <property type="match status" value="1"/>
</dbReference>
<dbReference type="GO" id="GO:0015192">
    <property type="term" value="F:L-phenylalanine transmembrane transporter activity"/>
    <property type="evidence" value="ECO:0007669"/>
    <property type="project" value="TreeGrafter"/>
</dbReference>
<dbReference type="GO" id="GO:1903805">
    <property type="term" value="P:L-valine import across plasma membrane"/>
    <property type="evidence" value="ECO:0007669"/>
    <property type="project" value="TreeGrafter"/>
</dbReference>
<feature type="domain" description="ABC transporter" evidence="4">
    <location>
        <begin position="2"/>
        <end position="249"/>
    </location>
</feature>
<sequence>MLKTEGVTIRFGGLVAVNKVSIHVRKGQITGLIGPNGAGKTTFFNCISGVYTPAEGSVIFDGKHVEGLKPHKINEVGMARTYQVINLFRQMTVQENIMVGMHTRLKSNFWSDMLHLPSERKEEKFVREETEKWMEFVGLQDMANQQAGSLSYGKQRLLEIVRGLASGPKLILLDEPVAGMNSKEKEEFDALLRRILDLDVTILMIEHDMKLVMGVCDYVYCLEHGTLLAEGVPEVVQNHPDVIAAYLGGDE</sequence>
<dbReference type="GO" id="GO:0015188">
    <property type="term" value="F:L-isoleucine transmembrane transporter activity"/>
    <property type="evidence" value="ECO:0007669"/>
    <property type="project" value="TreeGrafter"/>
</dbReference>
<dbReference type="GO" id="GO:0015808">
    <property type="term" value="P:L-alanine transport"/>
    <property type="evidence" value="ECO:0007669"/>
    <property type="project" value="TreeGrafter"/>
</dbReference>
<name>A0A7G9G7A2_9FIRM</name>
<keyword evidence="3 5" id="KW-0067">ATP-binding</keyword>
<dbReference type="InterPro" id="IPR032823">
    <property type="entry name" value="BCA_ABC_TP_C"/>
</dbReference>
<dbReference type="EMBL" id="CP060634">
    <property type="protein sequence ID" value="QNM06684.1"/>
    <property type="molecule type" value="Genomic_DNA"/>
</dbReference>
<dbReference type="CDD" id="cd03219">
    <property type="entry name" value="ABC_Mj1267_LivG_branched"/>
    <property type="match status" value="1"/>
</dbReference>
<dbReference type="InterPro" id="IPR003439">
    <property type="entry name" value="ABC_transporter-like_ATP-bd"/>
</dbReference>
<proteinExistence type="predicted"/>
<dbReference type="FunFam" id="3.40.50.300:FF:000421">
    <property type="entry name" value="Branched-chain amino acid ABC transporter ATP-binding protein"/>
    <property type="match status" value="1"/>
</dbReference>
<organism evidence="5 6">
    <name type="scientific">Qiania dongpingensis</name>
    <dbReference type="NCBI Taxonomy" id="2763669"/>
    <lineage>
        <taxon>Bacteria</taxon>
        <taxon>Bacillati</taxon>
        <taxon>Bacillota</taxon>
        <taxon>Clostridia</taxon>
        <taxon>Lachnospirales</taxon>
        <taxon>Lachnospiraceae</taxon>
        <taxon>Qiania</taxon>
    </lineage>
</organism>
<dbReference type="SUPFAM" id="SSF52540">
    <property type="entry name" value="P-loop containing nucleoside triphosphate hydrolases"/>
    <property type="match status" value="1"/>
</dbReference>
<dbReference type="GO" id="GO:1903806">
    <property type="term" value="P:L-isoleucine import across plasma membrane"/>
    <property type="evidence" value="ECO:0007669"/>
    <property type="project" value="TreeGrafter"/>
</dbReference>
<keyword evidence="2" id="KW-0547">Nucleotide-binding</keyword>
<dbReference type="GO" id="GO:0005524">
    <property type="term" value="F:ATP binding"/>
    <property type="evidence" value="ECO:0007669"/>
    <property type="project" value="UniProtKB-KW"/>
</dbReference>
<dbReference type="Gene3D" id="3.40.50.300">
    <property type="entry name" value="P-loop containing nucleotide triphosphate hydrolases"/>
    <property type="match status" value="1"/>
</dbReference>
<gene>
    <name evidence="5" type="ORF">H9Q78_06110</name>
</gene>
<dbReference type="InterPro" id="IPR003593">
    <property type="entry name" value="AAA+_ATPase"/>
</dbReference>
<keyword evidence="1" id="KW-0813">Transport</keyword>
<protein>
    <submittedName>
        <fullName evidence="5">ABC transporter ATP-binding protein</fullName>
    </submittedName>
</protein>